<dbReference type="InterPro" id="IPR011050">
    <property type="entry name" value="Pectin_lyase_fold/virulence"/>
</dbReference>
<feature type="region of interest" description="Disordered" evidence="1">
    <location>
        <begin position="391"/>
        <end position="448"/>
    </location>
</feature>
<dbReference type="Proteomes" id="UP001470230">
    <property type="component" value="Unassembled WGS sequence"/>
</dbReference>
<feature type="region of interest" description="Disordered" evidence="1">
    <location>
        <begin position="2522"/>
        <end position="2543"/>
    </location>
</feature>
<dbReference type="PANTHER" id="PTHR11319:SF35">
    <property type="entry name" value="OUTER MEMBRANE PROTEIN PMPC-RELATED"/>
    <property type="match status" value="1"/>
</dbReference>
<keyword evidence="2" id="KW-0472">Membrane</keyword>
<feature type="compositionally biased region" description="Pro residues" evidence="1">
    <location>
        <begin position="1041"/>
        <end position="1061"/>
    </location>
</feature>
<keyword evidence="4" id="KW-1185">Reference proteome</keyword>
<comment type="caution">
    <text evidence="3">The sequence shown here is derived from an EMBL/GenBank/DDBJ whole genome shotgun (WGS) entry which is preliminary data.</text>
</comment>
<name>A0ABR2H8U8_9EUKA</name>
<feature type="region of interest" description="Disordered" evidence="1">
    <location>
        <begin position="1000"/>
        <end position="1062"/>
    </location>
</feature>
<evidence type="ECO:0000313" key="4">
    <source>
        <dbReference type="Proteomes" id="UP001470230"/>
    </source>
</evidence>
<dbReference type="Gene3D" id="2.60.120.260">
    <property type="entry name" value="Galactose-binding domain-like"/>
    <property type="match status" value="6"/>
</dbReference>
<feature type="compositionally biased region" description="Pro residues" evidence="1">
    <location>
        <begin position="1019"/>
        <end position="1031"/>
    </location>
</feature>
<accession>A0ABR2H8U8</accession>
<dbReference type="InterPro" id="IPR006626">
    <property type="entry name" value="PbH1"/>
</dbReference>
<keyword evidence="2" id="KW-1133">Transmembrane helix</keyword>
<keyword evidence="2" id="KW-0812">Transmembrane</keyword>
<dbReference type="EMBL" id="JAPFFF010000037">
    <property type="protein sequence ID" value="KAK8842650.1"/>
    <property type="molecule type" value="Genomic_DNA"/>
</dbReference>
<dbReference type="SUPFAM" id="SSF51126">
    <property type="entry name" value="Pectin lyase-like"/>
    <property type="match status" value="1"/>
</dbReference>
<feature type="transmembrane region" description="Helical" evidence="2">
    <location>
        <begin position="2487"/>
        <end position="2511"/>
    </location>
</feature>
<protein>
    <recommendedName>
        <fullName evidence="5">Right handed beta helix domain-containing protein</fullName>
    </recommendedName>
</protein>
<evidence type="ECO:0008006" key="5">
    <source>
        <dbReference type="Google" id="ProtNLM"/>
    </source>
</evidence>
<feature type="compositionally biased region" description="Polar residues" evidence="1">
    <location>
        <begin position="2273"/>
        <end position="2287"/>
    </location>
</feature>
<evidence type="ECO:0000313" key="3">
    <source>
        <dbReference type="EMBL" id="KAK8842650.1"/>
    </source>
</evidence>
<dbReference type="SMART" id="SM00710">
    <property type="entry name" value="PbH1"/>
    <property type="match status" value="12"/>
</dbReference>
<proteinExistence type="predicted"/>
<feature type="compositionally biased region" description="Basic and acidic residues" evidence="1">
    <location>
        <begin position="2299"/>
        <end position="2308"/>
    </location>
</feature>
<feature type="compositionally biased region" description="Acidic residues" evidence="1">
    <location>
        <begin position="2528"/>
        <end position="2540"/>
    </location>
</feature>
<reference evidence="3 4" key="1">
    <citation type="submission" date="2024-04" db="EMBL/GenBank/DDBJ databases">
        <title>Tritrichomonas musculus Genome.</title>
        <authorList>
            <person name="Alves-Ferreira E."/>
            <person name="Grigg M."/>
            <person name="Lorenzi H."/>
            <person name="Galac M."/>
        </authorList>
    </citation>
    <scope>NUCLEOTIDE SEQUENCE [LARGE SCALE GENOMIC DNA]</scope>
    <source>
        <strain evidence="3 4">EAF2021</strain>
    </source>
</reference>
<sequence length="2597" mass="289569">MLFILLFSLIQAQKRICICNNECSSQCPADNFISTPSNQQFENFISKFKYYKEFEFIFYSSSNNFEFKIDLAHFPDKKITLKTTANSKSVKVITKEDGNLFDKIINIEPGYQVILPDPIPYKSALLFDKNLLEEPEETPIPISVGLAQMEHTGSIDCNLGSLDSSNNQGCDYTNLDTEAAYQCGFRCWTSGSTSFEYTFKGVKFQIYGTFAPAHGTINLQIDEGETIPINENGDRQEYAVIYTSEVLEYGDHKIRLSSDEVYELYKLSYWPSLKARRLNSTQLTKTLSWFQESDGIGGVREYTQEAGATASATISGSKVWIYGSKASGHSTMKISFATEEEFTASEASDTRIDGALLYESNEITFGNYPLSITSEGTILIYCVYYEYNPPPQTQTPPETPQETPLPSSTPDPSPTVSPTPDPSQTPDPSSTPEPTPLPSLTPLPTSTPLPTPIPISVGLVQMTVTGSVSCSPEDVQFDIANINNLNCNTENLDSVEAYQCGFRCWTSSANFEYTFKGVKFEVYGTYDPLHGSFDLIIDEGEAIEINEHSDARQAYSVIYSSEELEYKEHHIEIKNKGMTYELYKITYWPSLKTKRINSTQLEKTQEWKLESDGIGGVREYTEQSSSTASKTIQCSKIWIYGTTAGWFGSANINFNNEEKSVSVYSADRVDGVLLYESDELSFGTYPLTITSNGIIMINSVYCLYDPPPQTLAPYPSPSPEQTPIPTASPIPTPIPISVGLTQMTVTGSVSCSPEDVEFTPGNTNHINCNTENLDSVEAYQCGFRCWTSSANFEYTFKGVKFEVYGTYDPLHGSFDLIIDEGEAIEINEYSDARQAYSVIYSSEELEYKEHHIEIKNKGMTYELYKITYWPSLKAKRINSTYLTKTQDWRSESDGIGGVREYTDVLGGSASTSLQFSRIWVFGTTTSWFHSMIINVGSETTKISVNTEYRIDGALLYDSEDISFNEYTITFTSSDGPPQASTIMLSCIYYIDEPAIATQSISASQSPKATPTVSQSPEPTSTPDPTHTPFPTPSVSQSPDPTFTPAPTFTPMPTQTPTPTPVPISVGLTQMTLSGRVYCNIAYFGAENLQNLGCNLDDLEAESAYKCGYKCWSYGDANFSYTFKGVRFELYGTFDPFHKKFDLIIDDRPPIEVDEYNESRFEYVLIYTSEDLEYKEHTIQIKGKGLDQIYELYKLVYWPRIGAKRLNSTQLAKTKSWVRESDGIGGIREYTNEASGTARTTLVCTKFWVYSCLYYLHTDLVINVNGDNRVAPLFSQDRKDGVLVYESEELTYGSYSITFASTGIAMLYCIYYLDDPPPPTQTPYPSRTEYPESNTTYIDKVFINYILHDQIEVTNLSLIDQISGCSFINMLENIDFLIRLEKEIPFFDNLFEFNELQENPPAPIYCQFNGQLTIKNCTFKNQRCRTKGGNVFTSDSSYVIDVTFESCKFINCGNSSNEVIIKLDNKDCSINMTDCFISFENETISSKVIEATGSEVIIDNCNFHKSGTIYIDSQNSNKTIQYTNNVASSIEQQFICILNLDTDPIICNNIFKDVLVSNVSFIYIIHNQEEIEIKNATFQNITLNEFDVYGGSIGLFIQHTNRRIMTTLILNQCFFIDNVNNHSNSDPIFSTGGAFQCGYSSTIANISLQIINCEFKRNHCINGKGGALSLNICNDISITNTTFEGNFAAEEGGAIYLWGKVIQDVDPDEYEDPIIFDSLRIETFSLTNCIFIGNQGTEGSCIYIVEENVHLINFVVDSCAMIDNACYSSQKFTIASSSMNVKFTNNNVTFTRASSNKSGSLLLNFTESSEIIDSYFNNCQTLNDSSLQINNIGIQTITTNIDNCTFINCIARKYVVSIPNGISIVHNCSFQFTLSRNACSGLEISSPTRTEIRDCEFESNNNKVLNAGSLHIHNDDGKSPEKVDINGLLFNSCVGSSYRTLSIALTSFNDDQLVIENVCIENISTGSSIYGINVNKNIHFKKWIFRNNVYSNHYGGGYGSYMIPSQHILFDECEWINNYCSDNGGAFGGVITYNDEDGDSLLMLKSVTFNNCVFILNSALGNGGALYLDMTAENSLISITGCTFEVNKAFGDCGAIFVKNKNDLIIENCHFLNNSAIKSLSSIDPTDTLYINGNAFALISNTNFTKGSYLDDQTNYQFTHINDNNQDSSDFNVTITRCMFSIINPSRNQFYAQEAENVGRIFITFSTFTHFVTDRAAALFLDGRHGYTKVLAEKSDFNHLFENLNANIFITDCCFDSNEAIIRSKLSAHDASKQIKQVQENATENQRTGQKENENVSQKENSRTSQKENAKVVENVNAKVVENVNAKVVENVNAKVVENVNAKVVENVNAKVVENVNATVSKIGNATVSKIGNATVSKIGNAKVSKIGNATVSKIGNAKVSKIGNATVGLGVNNSGDVFEDFDFVDEVKNEVSEASVTSGNNTINGECFYPEIVDDLILAISNFEYPSYSPVTSSVPSRKPKSDKTKIILGAAIGAVGLVIVVSAIILIVLLRKKKKRADSQIKRSVDFDEEQGDEMEQETNDSLNSRYDRNFNYFQTQMITQENPLYTHVQQAQMNSSASSDEDTSFEESHWGNEII</sequence>
<feature type="region of interest" description="Disordered" evidence="1">
    <location>
        <begin position="2575"/>
        <end position="2597"/>
    </location>
</feature>
<evidence type="ECO:0000256" key="2">
    <source>
        <dbReference type="SAM" id="Phobius"/>
    </source>
</evidence>
<feature type="compositionally biased region" description="Basic and acidic residues" evidence="1">
    <location>
        <begin position="2588"/>
        <end position="2597"/>
    </location>
</feature>
<feature type="region of interest" description="Disordered" evidence="1">
    <location>
        <begin position="2272"/>
        <end position="2308"/>
    </location>
</feature>
<evidence type="ECO:0000256" key="1">
    <source>
        <dbReference type="SAM" id="MobiDB-lite"/>
    </source>
</evidence>
<dbReference type="PANTHER" id="PTHR11319">
    <property type="entry name" value="G PROTEIN-COUPLED RECEPTOR-RELATED"/>
    <property type="match status" value="1"/>
</dbReference>
<gene>
    <name evidence="3" type="ORF">M9Y10_025510</name>
</gene>
<feature type="compositionally biased region" description="Pro residues" evidence="1">
    <location>
        <begin position="407"/>
        <end position="448"/>
    </location>
</feature>
<organism evidence="3 4">
    <name type="scientific">Tritrichomonas musculus</name>
    <dbReference type="NCBI Taxonomy" id="1915356"/>
    <lineage>
        <taxon>Eukaryota</taxon>
        <taxon>Metamonada</taxon>
        <taxon>Parabasalia</taxon>
        <taxon>Tritrichomonadida</taxon>
        <taxon>Tritrichomonadidae</taxon>
        <taxon>Tritrichomonas</taxon>
    </lineage>
</organism>